<proteinExistence type="predicted"/>
<keyword evidence="2" id="KW-1185">Reference proteome</keyword>
<accession>A0A2S9XBK2</accession>
<dbReference type="RefSeq" id="WP_106395791.1">
    <property type="nucleotide sequence ID" value="NZ_PVNK01000290.1"/>
</dbReference>
<evidence type="ECO:0000313" key="2">
    <source>
        <dbReference type="Proteomes" id="UP000237968"/>
    </source>
</evidence>
<dbReference type="OrthoDB" id="5514331at2"/>
<name>A0A2S9XBK2_9BACT</name>
<evidence type="ECO:0000313" key="1">
    <source>
        <dbReference type="EMBL" id="PRP90233.1"/>
    </source>
</evidence>
<comment type="caution">
    <text evidence="1">The sequence shown here is derived from an EMBL/GenBank/DDBJ whole genome shotgun (WGS) entry which is preliminary data.</text>
</comment>
<reference evidence="1 2" key="1">
    <citation type="submission" date="2018-03" db="EMBL/GenBank/DDBJ databases">
        <title>Draft Genome Sequences of the Obligatory Marine Myxobacteria Enhygromyxa salina SWB005.</title>
        <authorList>
            <person name="Poehlein A."/>
            <person name="Moghaddam J.A."/>
            <person name="Harms H."/>
            <person name="Alanjari M."/>
            <person name="Koenig G.M."/>
            <person name="Daniel R."/>
            <person name="Schaeberle T.F."/>
        </authorList>
    </citation>
    <scope>NUCLEOTIDE SEQUENCE [LARGE SCALE GENOMIC DNA]</scope>
    <source>
        <strain evidence="1 2">SWB005</strain>
    </source>
</reference>
<dbReference type="Proteomes" id="UP000237968">
    <property type="component" value="Unassembled WGS sequence"/>
</dbReference>
<protein>
    <submittedName>
        <fullName evidence="1">Uncharacterized protein</fullName>
    </submittedName>
</protein>
<gene>
    <name evidence="1" type="ORF">ENSA5_66450</name>
</gene>
<sequence>MSAGRPGPDEGRFTPGGELEFEHVGTFVSDGRLLLCDVDYFPSRFAGARQAQVGLDAEIEVEPGVWQVLVAYEPGHGGPAEARTLRFVLLTHDRELDTPAPLDRAEAVALLRVDSGRITAIDPELRDDDTIQTAVIEAPREQVPCMLRPLDEHGQPDRHADPRGALLDIDAGGVLELYAAPGQPRRALFLAV</sequence>
<dbReference type="EMBL" id="PVNK01000290">
    <property type="protein sequence ID" value="PRP90233.1"/>
    <property type="molecule type" value="Genomic_DNA"/>
</dbReference>
<dbReference type="AlphaFoldDB" id="A0A2S9XBK2"/>
<organism evidence="1 2">
    <name type="scientific">Enhygromyxa salina</name>
    <dbReference type="NCBI Taxonomy" id="215803"/>
    <lineage>
        <taxon>Bacteria</taxon>
        <taxon>Pseudomonadati</taxon>
        <taxon>Myxococcota</taxon>
        <taxon>Polyangia</taxon>
        <taxon>Nannocystales</taxon>
        <taxon>Nannocystaceae</taxon>
        <taxon>Enhygromyxa</taxon>
    </lineage>
</organism>